<dbReference type="Pfam" id="PF15891">
    <property type="entry name" value="Nuc_deoxyri_tr2"/>
    <property type="match status" value="1"/>
</dbReference>
<dbReference type="InterPro" id="IPR039470">
    <property type="entry name" value="Nuc_deoxyri_tr2"/>
</dbReference>
<feature type="domain" description="Lantibiotic dehydratase N-terminal" evidence="1">
    <location>
        <begin position="312"/>
        <end position="762"/>
    </location>
</feature>
<evidence type="ECO:0000313" key="2">
    <source>
        <dbReference type="EMBL" id="XDQ47646.1"/>
    </source>
</evidence>
<sequence length="1007" mass="109224">MSHDITVIHAGEPWPEHWSVSLYLCGPTPRDTALESWRPRAERLLRERWTGDGRLAVFLPEAPDGQPEPPYPRQVAWEEEAMHAADAILFYVPRDLATLPGLVTNVKWGAWHDCGRAVLGSPPDAQRNEYLLHFAETLGVPVAHDLPGAVTAALALAGPGDRREGADRHVPLALWRSPDFRRWHGELAGRGDTLVGGRLLWSRGNPVTHWVFEARLRSAATGQERTELASRAGEPPPAHLAPLGTTGWGVWRDVMLRGAGFPAADLTTFASPRLAAAADLAAGGEATAAADYKHAYDLAVDDLRAAVRRTAQDPAFREAVLWQNQAVVHHHLDKAAAGGPRNAQGRRNELVVASYLQRYTLKNDTIGWFGPVGWARCTEGTGPLTVRPGPALTVERHTFLENWAVDALAGTVARTPGVLPWLVPRPVASHARRGHTLLRPRRPPRELSDGELTLLELCDGQRTTAEVAAAAAGPGGPETALLALVRLHEQGIVRLDLTGPVEARPERTLRRALSRIGDPGVRARALAPLDRLERLRSDVATAAGEPDRLDRALTALRGAFEEITARDATRRPGADYAGRTLVYEDTARDVRVELGTPLLSELAAPLGLLLDSADWLVRRVADGYRRLFDALYDRETRRTGERGVPLAWLVALAADGLSTDHRSVPAPVGQAVAEFQDRWRRVLPLPDARRHTVSAAELAAGVAREFPAGSLPWAAATHHCPDLMIAAAGPGAVAEGAWEGVLGELHVATNTVEGRAFVDRHPHPERLLRAAEADHAGRRVYAVPPKESLFVSSRLAPPSALLSPTYRYWSWAEGQDAAEVPGRPLPAGGLRVHREADGLVVRSGEGTRIPLLEAVGEFLSAAVAGAFSPFARAAHRPRVTVGRLVVARESWSRPAPALAWAHEPDEATRFAAARRWRAELGLPERVFYRVPQELKPMAADFTSLALVNLMAKTVRAVPDGPDATVTLTEMHPGPGRLWLPDAAGARYTSELRFVATRMPVTGRASAP</sequence>
<gene>
    <name evidence="2" type="ORF">AB5J52_38185</name>
</gene>
<evidence type="ECO:0000259" key="1">
    <source>
        <dbReference type="Pfam" id="PF04738"/>
    </source>
</evidence>
<protein>
    <submittedName>
        <fullName evidence="2">Lantibiotic dehydratase</fullName>
    </submittedName>
</protein>
<proteinExistence type="predicted"/>
<organism evidence="2">
    <name type="scientific">Streptomyces sp. R39</name>
    <dbReference type="NCBI Taxonomy" id="3238631"/>
    <lineage>
        <taxon>Bacteria</taxon>
        <taxon>Bacillati</taxon>
        <taxon>Actinomycetota</taxon>
        <taxon>Actinomycetes</taxon>
        <taxon>Kitasatosporales</taxon>
        <taxon>Streptomycetaceae</taxon>
        <taxon>Streptomyces</taxon>
    </lineage>
</organism>
<accession>A0AB39QZQ9</accession>
<dbReference type="RefSeq" id="WP_369226543.1">
    <property type="nucleotide sequence ID" value="NZ_CP163441.1"/>
</dbReference>
<dbReference type="InterPro" id="IPR006827">
    <property type="entry name" value="Lant_deHydtase_N"/>
</dbReference>
<name>A0AB39QZQ9_9ACTN</name>
<dbReference type="Pfam" id="PF04738">
    <property type="entry name" value="Lant_dehydr_N"/>
    <property type="match status" value="1"/>
</dbReference>
<reference evidence="2" key="1">
    <citation type="submission" date="2024-07" db="EMBL/GenBank/DDBJ databases">
        <authorList>
            <person name="Yu S.T."/>
        </authorList>
    </citation>
    <scope>NUCLEOTIDE SEQUENCE</scope>
    <source>
        <strain evidence="2">R39</strain>
    </source>
</reference>
<dbReference type="EMBL" id="CP163441">
    <property type="protein sequence ID" value="XDQ47646.1"/>
    <property type="molecule type" value="Genomic_DNA"/>
</dbReference>
<dbReference type="Gene3D" id="3.40.50.450">
    <property type="match status" value="1"/>
</dbReference>
<dbReference type="AlphaFoldDB" id="A0AB39QZQ9"/>